<reference evidence="2" key="1">
    <citation type="submission" date="2023-06" db="EMBL/GenBank/DDBJ databases">
        <title>Genome-scale phylogeny and comparative genomics of the fungal order Sordariales.</title>
        <authorList>
            <consortium name="Lawrence Berkeley National Laboratory"/>
            <person name="Hensen N."/>
            <person name="Bonometti L."/>
            <person name="Westerberg I."/>
            <person name="Brannstrom I.O."/>
            <person name="Guillou S."/>
            <person name="Cros-Aarteil S."/>
            <person name="Calhoun S."/>
            <person name="Haridas S."/>
            <person name="Kuo A."/>
            <person name="Mondo S."/>
            <person name="Pangilinan J."/>
            <person name="Riley R."/>
            <person name="Labutti K."/>
            <person name="Andreopoulos B."/>
            <person name="Lipzen A."/>
            <person name="Chen C."/>
            <person name="Yanf M."/>
            <person name="Daum C."/>
            <person name="Ng V."/>
            <person name="Clum A."/>
            <person name="Steindorff A."/>
            <person name="Ohm R."/>
            <person name="Martin F."/>
            <person name="Silar P."/>
            <person name="Natvig D."/>
            <person name="Lalanne C."/>
            <person name="Gautier V."/>
            <person name="Ament-Velasquez S.L."/>
            <person name="Kruys A."/>
            <person name="Hutchinson M.I."/>
            <person name="Powell A.J."/>
            <person name="Barry K."/>
            <person name="Miller A.N."/>
            <person name="Grigoriev I.V."/>
            <person name="Debuchy R."/>
            <person name="Gladieux P."/>
            <person name="Thoren M.H."/>
            <person name="Johannesson H."/>
        </authorList>
    </citation>
    <scope>NUCLEOTIDE SEQUENCE</scope>
    <source>
        <strain evidence="2">CBS 606.72</strain>
    </source>
</reference>
<dbReference type="EMBL" id="JAULSU010000006">
    <property type="protein sequence ID" value="KAK0614197.1"/>
    <property type="molecule type" value="Genomic_DNA"/>
</dbReference>
<comment type="caution">
    <text evidence="2">The sequence shown here is derived from an EMBL/GenBank/DDBJ whole genome shotgun (WGS) entry which is preliminary data.</text>
</comment>
<name>A0AA40BUK9_9PEZI</name>
<accession>A0AA40BUK9</accession>
<evidence type="ECO:0000313" key="3">
    <source>
        <dbReference type="Proteomes" id="UP001175000"/>
    </source>
</evidence>
<proteinExistence type="predicted"/>
<keyword evidence="1" id="KW-0812">Transmembrane</keyword>
<sequence length="212" mass="23153">MFRGRSEVRLVGGQPIRSREVQGMARMTCGGPQLGGGDGTCWAQRSCITKRSNLCTGGTCCEASSDDMGLGNKKDGEAAAFGGDPTRPTRHRSSLVLRLLASRLSSRWGFPVSSPLFPPPTHSRISNLFLFPLVLYCIVTFSLFQALGGRLPASRFSSSQHRTRGKFLCRHTGPIISSSWYPAGWCSLHQISSSVSSPSRIRFIRLCEKTIL</sequence>
<feature type="transmembrane region" description="Helical" evidence="1">
    <location>
        <begin position="129"/>
        <end position="148"/>
    </location>
</feature>
<keyword evidence="1" id="KW-1133">Transmembrane helix</keyword>
<gene>
    <name evidence="2" type="ORF">B0T14DRAFT_299371</name>
</gene>
<evidence type="ECO:0000313" key="2">
    <source>
        <dbReference type="EMBL" id="KAK0614197.1"/>
    </source>
</evidence>
<protein>
    <submittedName>
        <fullName evidence="2">Uncharacterized protein</fullName>
    </submittedName>
</protein>
<dbReference type="Proteomes" id="UP001175000">
    <property type="component" value="Unassembled WGS sequence"/>
</dbReference>
<dbReference type="AlphaFoldDB" id="A0AA40BUK9"/>
<organism evidence="2 3">
    <name type="scientific">Immersiella caudata</name>
    <dbReference type="NCBI Taxonomy" id="314043"/>
    <lineage>
        <taxon>Eukaryota</taxon>
        <taxon>Fungi</taxon>
        <taxon>Dikarya</taxon>
        <taxon>Ascomycota</taxon>
        <taxon>Pezizomycotina</taxon>
        <taxon>Sordariomycetes</taxon>
        <taxon>Sordariomycetidae</taxon>
        <taxon>Sordariales</taxon>
        <taxon>Lasiosphaeriaceae</taxon>
        <taxon>Immersiella</taxon>
    </lineage>
</organism>
<keyword evidence="1" id="KW-0472">Membrane</keyword>
<evidence type="ECO:0000256" key="1">
    <source>
        <dbReference type="SAM" id="Phobius"/>
    </source>
</evidence>
<keyword evidence="3" id="KW-1185">Reference proteome</keyword>